<dbReference type="SUPFAM" id="SSF54160">
    <property type="entry name" value="Chromo domain-like"/>
    <property type="match status" value="1"/>
</dbReference>
<reference evidence="3" key="1">
    <citation type="submission" date="2023-04" db="EMBL/GenBank/DDBJ databases">
        <title>Phytophthora fragariaefolia NBRC 109709.</title>
        <authorList>
            <person name="Ichikawa N."/>
            <person name="Sato H."/>
            <person name="Tonouchi N."/>
        </authorList>
    </citation>
    <scope>NUCLEOTIDE SEQUENCE</scope>
    <source>
        <strain evidence="3">NBRC 109709</strain>
    </source>
</reference>
<dbReference type="OrthoDB" id="161570at2759"/>
<dbReference type="EMBL" id="BSXT01000906">
    <property type="protein sequence ID" value="GMF36024.1"/>
    <property type="molecule type" value="Genomic_DNA"/>
</dbReference>
<dbReference type="Proteomes" id="UP001165121">
    <property type="component" value="Unassembled WGS sequence"/>
</dbReference>
<dbReference type="Gene3D" id="2.30.30.140">
    <property type="match status" value="1"/>
</dbReference>
<dbReference type="PROSITE" id="PS51283">
    <property type="entry name" value="DUSP"/>
    <property type="match status" value="1"/>
</dbReference>
<name>A0A9W6XCZ5_9STRA</name>
<dbReference type="AlphaFoldDB" id="A0A9W6XCZ5"/>
<feature type="region of interest" description="Disordered" evidence="1">
    <location>
        <begin position="164"/>
        <end position="189"/>
    </location>
</feature>
<evidence type="ECO:0000313" key="4">
    <source>
        <dbReference type="Proteomes" id="UP001165121"/>
    </source>
</evidence>
<keyword evidence="4" id="KW-1185">Reference proteome</keyword>
<evidence type="ECO:0000259" key="2">
    <source>
        <dbReference type="PROSITE" id="PS51283"/>
    </source>
</evidence>
<proteinExistence type="predicted"/>
<dbReference type="InterPro" id="IPR035927">
    <property type="entry name" value="DUSP-like_sf"/>
</dbReference>
<feature type="domain" description="DUSP" evidence="2">
    <location>
        <begin position="1"/>
        <end position="105"/>
    </location>
</feature>
<feature type="compositionally biased region" description="Acidic residues" evidence="1">
    <location>
        <begin position="234"/>
        <end position="243"/>
    </location>
</feature>
<organism evidence="3 4">
    <name type="scientific">Phytophthora fragariaefolia</name>
    <dbReference type="NCBI Taxonomy" id="1490495"/>
    <lineage>
        <taxon>Eukaryota</taxon>
        <taxon>Sar</taxon>
        <taxon>Stramenopiles</taxon>
        <taxon>Oomycota</taxon>
        <taxon>Peronosporomycetes</taxon>
        <taxon>Peronosporales</taxon>
        <taxon>Peronosporaceae</taxon>
        <taxon>Phytophthora</taxon>
    </lineage>
</organism>
<feature type="compositionally biased region" description="Polar residues" evidence="1">
    <location>
        <begin position="165"/>
        <end position="175"/>
    </location>
</feature>
<accession>A0A9W6XCZ5</accession>
<feature type="compositionally biased region" description="Polar residues" evidence="1">
    <location>
        <begin position="565"/>
        <end position="574"/>
    </location>
</feature>
<dbReference type="InterPro" id="IPR016197">
    <property type="entry name" value="Chromo-like_dom_sf"/>
</dbReference>
<feature type="compositionally biased region" description="Acidic residues" evidence="1">
    <location>
        <begin position="477"/>
        <end position="495"/>
    </location>
</feature>
<evidence type="ECO:0000313" key="3">
    <source>
        <dbReference type="EMBL" id="GMF36024.1"/>
    </source>
</evidence>
<comment type="caution">
    <text evidence="3">The sequence shown here is derived from an EMBL/GenBank/DDBJ whole genome shotgun (WGS) entry which is preliminary data.</text>
</comment>
<dbReference type="InterPro" id="IPR006615">
    <property type="entry name" value="Pept_C19_DUSP"/>
</dbReference>
<protein>
    <submittedName>
        <fullName evidence="3">Unnamed protein product</fullName>
    </submittedName>
</protein>
<feature type="region of interest" description="Disordered" evidence="1">
    <location>
        <begin position="467"/>
        <end position="543"/>
    </location>
</feature>
<dbReference type="CDD" id="cd20104">
    <property type="entry name" value="MBT_PHF20L1-like"/>
    <property type="match status" value="1"/>
</dbReference>
<feature type="compositionally biased region" description="Acidic residues" evidence="1">
    <location>
        <begin position="503"/>
        <end position="518"/>
    </location>
</feature>
<gene>
    <name evidence="3" type="ORF">Pfra01_000970500</name>
</gene>
<feature type="region of interest" description="Disordered" evidence="1">
    <location>
        <begin position="565"/>
        <end position="599"/>
    </location>
</feature>
<dbReference type="GO" id="GO:0004843">
    <property type="term" value="F:cysteine-type deubiquitinase activity"/>
    <property type="evidence" value="ECO:0007669"/>
    <property type="project" value="InterPro"/>
</dbReference>
<dbReference type="SUPFAM" id="SSF143791">
    <property type="entry name" value="DUSP-like"/>
    <property type="match status" value="1"/>
</dbReference>
<feature type="region of interest" description="Disordered" evidence="1">
    <location>
        <begin position="211"/>
        <end position="255"/>
    </location>
</feature>
<feature type="compositionally biased region" description="Basic and acidic residues" evidence="1">
    <location>
        <begin position="244"/>
        <end position="254"/>
    </location>
</feature>
<dbReference type="Gene3D" id="3.30.2230.10">
    <property type="entry name" value="DUSP-like"/>
    <property type="match status" value="1"/>
</dbReference>
<evidence type="ECO:0000256" key="1">
    <source>
        <dbReference type="SAM" id="MobiDB-lite"/>
    </source>
</evidence>
<sequence length="656" mass="73752">MPAKAALERAKDLCMDDAPLEEADEWFAVATSWWRQFEGCNESDKAPSIRNYELIDNELSLKTRKLAVLKPKLKEGPDFVFVPAFSWDVFARYLDFDWEIRREVFYWSNEEEAQELVDSTGQPVIALVSRAHTLGQLLSEIWLAAPDDFRRKFPQFLRGIAATSPLGTPSASENGSVRACYHRSQGGGGKKVWVPIEKMLKRARTASLRLKPRVKKRLRDDDDESTNEQQSDGGDGEQSEAEFEEHADQLKGDRSGLSMLMNTKLGDLRLDNRSEIATGSARVHELLIEQKPEGAGEMEWPSLGLELQWRTSLSKGDMLDALDTSRTWFEARILAARRNKIYVHYRSWEPKWDEWLPRTSPRIAPLYSRVPKWRSKLRPHALVQVGIEVPNLRHPKWRNAKVIDVVPRTDGGIVQTKEDDDGSGLRVHVQVDQDDIWLPANDDLLCLPNTHIESKPLSEHERRILAHEDPSPSDASDAAEESTAETEENRDEEQSENEKQDVEALDGGDNDNDAEEVDLTGHDVSSPPPSKPRKKTRAMTPSRFQMNLRDRLGPARNLNASFSQAQNQGLSSAGRTPARGGSRHRVQVCSDDTSPEPISPAPQPCTGGIPDALCLQALWTQVGNDLQALQRSWGQLGEGLVTFMDSLANVQEHSED</sequence>